<feature type="binding site" evidence="11">
    <location>
        <position position="148"/>
    </location>
    <ligand>
        <name>ATP</name>
        <dbReference type="ChEBI" id="CHEBI:30616"/>
    </ligand>
</feature>
<dbReference type="Pfam" id="PF00069">
    <property type="entry name" value="Pkinase"/>
    <property type="match status" value="2"/>
</dbReference>
<dbReference type="InterPro" id="IPR000719">
    <property type="entry name" value="Prot_kinase_dom"/>
</dbReference>
<evidence type="ECO:0000256" key="2">
    <source>
        <dbReference type="ARBA" id="ARBA00012513"/>
    </source>
</evidence>
<proteinExistence type="inferred from homology"/>
<gene>
    <name evidence="15" type="ORF">COCNU_14G009080</name>
</gene>
<reference evidence="15" key="2">
    <citation type="submission" date="2019-07" db="EMBL/GenBank/DDBJ databases">
        <authorList>
            <person name="Yang Y."/>
            <person name="Bocs S."/>
            <person name="Baudouin L."/>
        </authorList>
    </citation>
    <scope>NUCLEOTIDE SEQUENCE</scope>
    <source>
        <tissue evidence="15">Spear leaf of Hainan Tall coconut</tissue>
    </source>
</reference>
<keyword evidence="7 15" id="KW-0418">Kinase</keyword>
<evidence type="ECO:0000256" key="8">
    <source>
        <dbReference type="ARBA" id="ARBA00022840"/>
    </source>
</evidence>
<dbReference type="SUPFAM" id="SSF56112">
    <property type="entry name" value="Protein kinase-like (PK-like)"/>
    <property type="match status" value="1"/>
</dbReference>
<keyword evidence="8 11" id="KW-0067">ATP-binding</keyword>
<dbReference type="GO" id="GO:0005737">
    <property type="term" value="C:cytoplasm"/>
    <property type="evidence" value="ECO:0007669"/>
    <property type="project" value="UniProtKB-ARBA"/>
</dbReference>
<dbReference type="InterPro" id="IPR000961">
    <property type="entry name" value="AGC-kinase_C"/>
</dbReference>
<accession>A0A8K0NDA5</accession>
<keyword evidence="4" id="KW-0597">Phosphoprotein</keyword>
<comment type="catalytic activity">
    <reaction evidence="9">
        <text>L-threonyl-[protein] + ATP = O-phospho-L-threonyl-[protein] + ADP + H(+)</text>
        <dbReference type="Rhea" id="RHEA:46608"/>
        <dbReference type="Rhea" id="RHEA-COMP:11060"/>
        <dbReference type="Rhea" id="RHEA-COMP:11605"/>
        <dbReference type="ChEBI" id="CHEBI:15378"/>
        <dbReference type="ChEBI" id="CHEBI:30013"/>
        <dbReference type="ChEBI" id="CHEBI:30616"/>
        <dbReference type="ChEBI" id="CHEBI:61977"/>
        <dbReference type="ChEBI" id="CHEBI:456216"/>
        <dbReference type="EC" id="2.7.11.1"/>
    </reaction>
</comment>
<protein>
    <recommendedName>
        <fullName evidence="2">non-specific serine/threonine protein kinase</fullName>
        <ecNumber evidence="2">2.7.11.1</ecNumber>
    </recommendedName>
</protein>
<dbReference type="PROSITE" id="PS00107">
    <property type="entry name" value="PROTEIN_KINASE_ATP"/>
    <property type="match status" value="1"/>
</dbReference>
<dbReference type="Pfam" id="PF00433">
    <property type="entry name" value="Pkinase_C"/>
    <property type="match status" value="1"/>
</dbReference>
<name>A0A8K0NDA5_COCNU</name>
<dbReference type="PROSITE" id="PS51285">
    <property type="entry name" value="AGC_KINASE_CTER"/>
    <property type="match status" value="1"/>
</dbReference>
<comment type="catalytic activity">
    <reaction evidence="10">
        <text>L-seryl-[protein] + ATP = O-phospho-L-seryl-[protein] + ADP + H(+)</text>
        <dbReference type="Rhea" id="RHEA:17989"/>
        <dbReference type="Rhea" id="RHEA-COMP:9863"/>
        <dbReference type="Rhea" id="RHEA-COMP:11604"/>
        <dbReference type="ChEBI" id="CHEBI:15378"/>
        <dbReference type="ChEBI" id="CHEBI:29999"/>
        <dbReference type="ChEBI" id="CHEBI:30616"/>
        <dbReference type="ChEBI" id="CHEBI:83421"/>
        <dbReference type="ChEBI" id="CHEBI:456216"/>
        <dbReference type="EC" id="2.7.11.1"/>
    </reaction>
</comment>
<evidence type="ECO:0000256" key="6">
    <source>
        <dbReference type="ARBA" id="ARBA00022741"/>
    </source>
</evidence>
<dbReference type="FunFam" id="3.30.200.20:FF:000102">
    <property type="entry name" value="Non-specific serine/threonine protein kinase"/>
    <property type="match status" value="1"/>
</dbReference>
<keyword evidence="6 11" id="KW-0547">Nucleotide-binding</keyword>
<evidence type="ECO:0000256" key="1">
    <source>
        <dbReference type="ARBA" id="ARBA00009903"/>
    </source>
</evidence>
<dbReference type="EC" id="2.7.11.1" evidence="2"/>
<evidence type="ECO:0000256" key="11">
    <source>
        <dbReference type="PROSITE-ProRule" id="PRU10141"/>
    </source>
</evidence>
<dbReference type="InterPro" id="IPR050839">
    <property type="entry name" value="Rho-assoc_Ser/Thr_Kinase"/>
</dbReference>
<dbReference type="InterPro" id="IPR059233">
    <property type="entry name" value="MobB_NdrA/B/Cbk1"/>
</dbReference>
<evidence type="ECO:0000313" key="15">
    <source>
        <dbReference type="EMBL" id="KAG1368440.1"/>
    </source>
</evidence>
<feature type="compositionally biased region" description="Basic and acidic residues" evidence="12">
    <location>
        <begin position="12"/>
        <end position="38"/>
    </location>
</feature>
<evidence type="ECO:0000259" key="14">
    <source>
        <dbReference type="PROSITE" id="PS51285"/>
    </source>
</evidence>
<dbReference type="PANTHER" id="PTHR22988:SF76">
    <property type="entry name" value="CHROMOSOME UNDETERMINED SCAFFOLD_135, WHOLE GENOME SHOTGUN SEQUENCE"/>
    <property type="match status" value="1"/>
</dbReference>
<dbReference type="Proteomes" id="UP000797356">
    <property type="component" value="Chromosome 14"/>
</dbReference>
<dbReference type="EMBL" id="CM017885">
    <property type="protein sequence ID" value="KAG1368440.1"/>
    <property type="molecule type" value="Genomic_DNA"/>
</dbReference>
<dbReference type="InterPro" id="IPR008271">
    <property type="entry name" value="Ser/Thr_kinase_AS"/>
</dbReference>
<reference evidence="15" key="1">
    <citation type="journal article" date="2017" name="Gigascience">
        <title>The genome draft of coconut (Cocos nucifera).</title>
        <authorList>
            <person name="Xiao Y."/>
            <person name="Xu P."/>
            <person name="Fan H."/>
            <person name="Baudouin L."/>
            <person name="Xia W."/>
            <person name="Bocs S."/>
            <person name="Xu J."/>
            <person name="Li Q."/>
            <person name="Guo A."/>
            <person name="Zhou L."/>
            <person name="Li J."/>
            <person name="Wu Y."/>
            <person name="Ma Z."/>
            <person name="Armero A."/>
            <person name="Issali A.E."/>
            <person name="Liu N."/>
            <person name="Peng M."/>
            <person name="Yang Y."/>
        </authorList>
    </citation>
    <scope>NUCLEOTIDE SEQUENCE</scope>
    <source>
        <tissue evidence="15">Spear leaf of Hainan Tall coconut</tissue>
    </source>
</reference>
<dbReference type="SMART" id="SM00133">
    <property type="entry name" value="S_TK_X"/>
    <property type="match status" value="1"/>
</dbReference>
<organism evidence="15 16">
    <name type="scientific">Cocos nucifera</name>
    <name type="common">Coconut palm</name>
    <dbReference type="NCBI Taxonomy" id="13894"/>
    <lineage>
        <taxon>Eukaryota</taxon>
        <taxon>Viridiplantae</taxon>
        <taxon>Streptophyta</taxon>
        <taxon>Embryophyta</taxon>
        <taxon>Tracheophyta</taxon>
        <taxon>Spermatophyta</taxon>
        <taxon>Magnoliopsida</taxon>
        <taxon>Liliopsida</taxon>
        <taxon>Arecaceae</taxon>
        <taxon>Arecoideae</taxon>
        <taxon>Cocoseae</taxon>
        <taxon>Attaleinae</taxon>
        <taxon>Cocos</taxon>
    </lineage>
</organism>
<dbReference type="SMART" id="SM00220">
    <property type="entry name" value="S_TKc"/>
    <property type="match status" value="1"/>
</dbReference>
<dbReference type="FunFam" id="1.10.510.10:FF:000042">
    <property type="entry name" value="Non-specific serine/threonine protein kinase"/>
    <property type="match status" value="1"/>
</dbReference>
<keyword evidence="16" id="KW-1185">Reference proteome</keyword>
<evidence type="ECO:0000256" key="9">
    <source>
        <dbReference type="ARBA" id="ARBA00047899"/>
    </source>
</evidence>
<dbReference type="CDD" id="cd05599">
    <property type="entry name" value="STKc_NDR_like"/>
    <property type="match status" value="1"/>
</dbReference>
<evidence type="ECO:0000259" key="13">
    <source>
        <dbReference type="PROSITE" id="PS50011"/>
    </source>
</evidence>
<dbReference type="PROSITE" id="PS00108">
    <property type="entry name" value="PROTEIN_KINASE_ST"/>
    <property type="match status" value="1"/>
</dbReference>
<dbReference type="Gene3D" id="3.30.200.20">
    <property type="entry name" value="Phosphorylase Kinase, domain 1"/>
    <property type="match status" value="2"/>
</dbReference>
<dbReference type="AlphaFoldDB" id="A0A8K0NDA5"/>
<dbReference type="PANTHER" id="PTHR22988">
    <property type="entry name" value="MYOTONIC DYSTROPHY S/T KINASE-RELATED"/>
    <property type="match status" value="1"/>
</dbReference>
<dbReference type="GO" id="GO:0005524">
    <property type="term" value="F:ATP binding"/>
    <property type="evidence" value="ECO:0007669"/>
    <property type="project" value="UniProtKB-UniRule"/>
</dbReference>
<dbReference type="Gene3D" id="1.10.510.10">
    <property type="entry name" value="Transferase(Phosphotransferase) domain 1"/>
    <property type="match status" value="2"/>
</dbReference>
<feature type="region of interest" description="Disordered" evidence="12">
    <location>
        <begin position="278"/>
        <end position="307"/>
    </location>
</feature>
<dbReference type="CDD" id="cd21742">
    <property type="entry name" value="MobB_NDR_LATS-like"/>
    <property type="match status" value="1"/>
</dbReference>
<evidence type="ECO:0000256" key="5">
    <source>
        <dbReference type="ARBA" id="ARBA00022679"/>
    </source>
</evidence>
<dbReference type="GO" id="GO:0004674">
    <property type="term" value="F:protein serine/threonine kinase activity"/>
    <property type="evidence" value="ECO:0007669"/>
    <property type="project" value="UniProtKB-KW"/>
</dbReference>
<keyword evidence="3" id="KW-0723">Serine/threonine-protein kinase</keyword>
<evidence type="ECO:0000256" key="4">
    <source>
        <dbReference type="ARBA" id="ARBA00022553"/>
    </source>
</evidence>
<dbReference type="FunFam" id="1.10.510.10:FF:000106">
    <property type="entry name" value="Non-specific serine/threonine protein kinase"/>
    <property type="match status" value="1"/>
</dbReference>
<dbReference type="PROSITE" id="PS50011">
    <property type="entry name" value="PROTEIN_KINASE_DOM"/>
    <property type="match status" value="1"/>
</dbReference>
<evidence type="ECO:0000313" key="16">
    <source>
        <dbReference type="Proteomes" id="UP000797356"/>
    </source>
</evidence>
<comment type="similarity">
    <text evidence="1">Belongs to the protein kinase superfamily. AGC Ser/Thr protein kinase family.</text>
</comment>
<feature type="region of interest" description="Disordered" evidence="12">
    <location>
        <begin position="1"/>
        <end position="50"/>
    </location>
</feature>
<dbReference type="InterPro" id="IPR011009">
    <property type="entry name" value="Kinase-like_dom_sf"/>
</dbReference>
<dbReference type="InterPro" id="IPR017892">
    <property type="entry name" value="Pkinase_C"/>
</dbReference>
<sequence>MDSARSWFQRFQPRDKSKFGPTKKKDMDSGKDLQKPPVDDAPSNATKQRVAAAKQYIENHYKTQMKSLQDRKERRWILERKLADADVSEEEQNDLLKHLEKKETEYMRLQRHKMGVDDFELLTIIGRGAFGEVRLCREKTTGSVYAMKKLKKSEMLRRGQVEHVKAERNLLAEVDSSYIVKLYCSFQDEEFLYLIMEYLPGGDMMTLLMRKDTLTEDEARFYVAETVLAIESIHKHNYIHRDIKPDNLLLDRNGHMKLSDFGLCKPLDSSSFPNLNEPDHAMGRNIKPPLESNKQLSTSPAPRRTQQEQLLHWQKNRRLLAYSTVGTPDYIAPEVLLKKGYGMECDWWSLGAIMYEMLVGYPPFYSENPMSTCKKIVNWRTNLKFPDEAKLSPEAKDLICRLLCNVEQRLGTKGAHEIKAHPWFKGIQWDKLYQMKAAFIPEVKDELDTQNFEKFEETAAPMQTSSKSGPWRKMLSSKDVNFVGYTYKNFEIVNDHQVPGIAELKKKSNKPKRPTIKSLFGNDPHYNSACLVFSFIMRSPAECMRLLRVRYSGYSESACPREFPQPVANTVRGV</sequence>
<feature type="domain" description="Protein kinase" evidence="13">
    <location>
        <begin position="119"/>
        <end position="424"/>
    </location>
</feature>
<evidence type="ECO:0000256" key="7">
    <source>
        <dbReference type="ARBA" id="ARBA00022777"/>
    </source>
</evidence>
<feature type="domain" description="AGC-kinase C-terminal" evidence="14">
    <location>
        <begin position="425"/>
        <end position="497"/>
    </location>
</feature>
<evidence type="ECO:0000256" key="10">
    <source>
        <dbReference type="ARBA" id="ARBA00048679"/>
    </source>
</evidence>
<evidence type="ECO:0000256" key="3">
    <source>
        <dbReference type="ARBA" id="ARBA00022527"/>
    </source>
</evidence>
<dbReference type="OrthoDB" id="3638488at2759"/>
<keyword evidence="5" id="KW-0808">Transferase</keyword>
<evidence type="ECO:0000256" key="12">
    <source>
        <dbReference type="SAM" id="MobiDB-lite"/>
    </source>
</evidence>
<dbReference type="InterPro" id="IPR017441">
    <property type="entry name" value="Protein_kinase_ATP_BS"/>
</dbReference>
<comment type="caution">
    <text evidence="15">The sequence shown here is derived from an EMBL/GenBank/DDBJ whole genome shotgun (WGS) entry which is preliminary data.</text>
</comment>